<dbReference type="SMART" id="SM00047">
    <property type="entry name" value="LYZ2"/>
    <property type="match status" value="1"/>
</dbReference>
<dbReference type="InterPro" id="IPR003646">
    <property type="entry name" value="SH3-like_bac-type"/>
</dbReference>
<gene>
    <name evidence="8" type="ORF">EC501_01270</name>
</gene>
<dbReference type="GO" id="GO:0005576">
    <property type="term" value="C:extracellular region"/>
    <property type="evidence" value="ECO:0007669"/>
    <property type="project" value="UniProtKB-SubCell"/>
</dbReference>
<evidence type="ECO:0000313" key="8">
    <source>
        <dbReference type="EMBL" id="RND01866.1"/>
    </source>
</evidence>
<evidence type="ECO:0000256" key="3">
    <source>
        <dbReference type="ARBA" id="ARBA00022729"/>
    </source>
</evidence>
<evidence type="ECO:0000313" key="9">
    <source>
        <dbReference type="Proteomes" id="UP000279909"/>
    </source>
</evidence>
<keyword evidence="2" id="KW-0964">Secreted</keyword>
<dbReference type="PROSITE" id="PS51780">
    <property type="entry name" value="GW"/>
    <property type="match status" value="2"/>
</dbReference>
<keyword evidence="9" id="KW-1185">Reference proteome</keyword>
<name>A0A3M8HHC2_9BACI</name>
<dbReference type="Proteomes" id="UP000279909">
    <property type="component" value="Unassembled WGS sequence"/>
</dbReference>
<dbReference type="OrthoDB" id="9816557at2"/>
<feature type="domain" description="GW" evidence="6">
    <location>
        <begin position="27"/>
        <end position="106"/>
    </location>
</feature>
<dbReference type="SMART" id="SM00287">
    <property type="entry name" value="SH3b"/>
    <property type="match status" value="2"/>
</dbReference>
<dbReference type="GO" id="GO:0071555">
    <property type="term" value="P:cell wall organization"/>
    <property type="evidence" value="ECO:0007669"/>
    <property type="project" value="UniProtKB-KW"/>
</dbReference>
<evidence type="ECO:0000259" key="6">
    <source>
        <dbReference type="PROSITE" id="PS51780"/>
    </source>
</evidence>
<feature type="domain" description="GW" evidence="6">
    <location>
        <begin position="186"/>
        <end position="265"/>
    </location>
</feature>
<organism evidence="8 9">
    <name type="scientific">Lysinibacillus halotolerans</name>
    <dbReference type="NCBI Taxonomy" id="1368476"/>
    <lineage>
        <taxon>Bacteria</taxon>
        <taxon>Bacillati</taxon>
        <taxon>Bacillota</taxon>
        <taxon>Bacilli</taxon>
        <taxon>Bacillales</taxon>
        <taxon>Bacillaceae</taxon>
        <taxon>Lysinibacillus</taxon>
    </lineage>
</organism>
<dbReference type="EMBL" id="RHLQ01000001">
    <property type="protein sequence ID" value="RND01866.1"/>
    <property type="molecule type" value="Genomic_DNA"/>
</dbReference>
<dbReference type="InterPro" id="IPR025987">
    <property type="entry name" value="GW_dom"/>
</dbReference>
<dbReference type="Gene3D" id="1.10.530.10">
    <property type="match status" value="1"/>
</dbReference>
<keyword evidence="5" id="KW-0961">Cell wall biogenesis/degradation</keyword>
<keyword evidence="4" id="KW-0378">Hydrolase</keyword>
<feature type="domain" description="SH3b" evidence="7">
    <location>
        <begin position="378"/>
        <end position="453"/>
    </location>
</feature>
<protein>
    <submittedName>
        <fullName evidence="8">Mannosyl-glycoprotein endo-beta-N-acetylglucosamidase</fullName>
    </submittedName>
</protein>
<sequence length="705" mass="78831">MWYRGYLENGQKVWIQAYNVTTKVTNSESATSKLGRILNTSANIYPTLGVGKTAFTAGTKYTDKVFYIKKQATYNGTLYYLISTIASSTTGVIGWVKANDMWAQNHVAVDHNSKTFYLKGSGWAYAHAWGAGQDTIYKDLTEFKNQKFTVNLTEKVGDAIWYRGYLENGQKVWIQAYNVTSTQPIKETSTSKLGRVLTTSANIYPTLGVGRTAFTAGTKYTDKVFYIKKQATYNGTLYYLISTVASSTTGVIGWVKASDMWAQNHVAVDHNVKNFYLKGTGWAYAHAWGAGQDAIYKDLSSFKGQLFEVNLTEKVGDAIWYRGYLENGQKVWIQAYNVNTTYQNNTNYSLTLSEALAIQMKANPQTDKYRNEPAYVSTDSVNITGTVNANVNLRTSASLKDNSNVSTTISSGTTFRIIGTVQGDSFNGSTKWYKIQYNSKTLYVHSTLVNITSAVTESALYVRDSGSYESHIYDTVSKGTSLIVLDVGNEWLKIQYTTWRNATSSDVSYYLNPKNFVNDEKLRFQFLDLSKSSSVSASVLNTFLSGKGTLNNMGQAFIDAGKKYNVNEIYLLSHALLETGQGTSPLAKGYSYNGVTVYNMYGIGAYDGTALTSGAKYAYEHGWTTPYIAIVEGAKFIAEQYIHSSNNQNTLYKMRWNPEYMSRYGGASHQYATDIGWAVKQIDSIYNIYRQLDSYTLYFDIPTYK</sequence>
<keyword evidence="3" id="KW-0732">Signal</keyword>
<evidence type="ECO:0000256" key="5">
    <source>
        <dbReference type="ARBA" id="ARBA00023316"/>
    </source>
</evidence>
<evidence type="ECO:0000256" key="4">
    <source>
        <dbReference type="ARBA" id="ARBA00022801"/>
    </source>
</evidence>
<evidence type="ECO:0000259" key="7">
    <source>
        <dbReference type="PROSITE" id="PS51781"/>
    </source>
</evidence>
<dbReference type="InterPro" id="IPR002901">
    <property type="entry name" value="MGlyc_endo_b_GlcNAc-like_dom"/>
</dbReference>
<dbReference type="Pfam" id="PF08239">
    <property type="entry name" value="SH3_3"/>
    <property type="match status" value="1"/>
</dbReference>
<dbReference type="AlphaFoldDB" id="A0A3M8HHC2"/>
<evidence type="ECO:0000256" key="2">
    <source>
        <dbReference type="ARBA" id="ARBA00022525"/>
    </source>
</evidence>
<dbReference type="Pfam" id="PF01832">
    <property type="entry name" value="Glucosaminidase"/>
    <property type="match status" value="1"/>
</dbReference>
<dbReference type="Gene3D" id="2.30.30.40">
    <property type="entry name" value="SH3 Domains"/>
    <property type="match status" value="1"/>
</dbReference>
<reference evidence="8 9" key="1">
    <citation type="journal article" date="2014" name="Int. J. Syst. Evol. Microbiol.">
        <title>Lysinibacillus halotolerans sp. nov., isolated from saline-alkaline soil.</title>
        <authorList>
            <person name="Kong D."/>
            <person name="Wang Y."/>
            <person name="Zhao B."/>
            <person name="Li Y."/>
            <person name="Song J."/>
            <person name="Zhai Y."/>
            <person name="Zhang C."/>
            <person name="Wang H."/>
            <person name="Chen X."/>
            <person name="Zhao B."/>
            <person name="Ruan Z."/>
        </authorList>
    </citation>
    <scope>NUCLEOTIDE SEQUENCE [LARGE SCALE GENOMIC DNA]</scope>
    <source>
        <strain evidence="8 9">MCCC 1A12703</strain>
    </source>
</reference>
<dbReference type="Gene3D" id="2.30.30.170">
    <property type="match status" value="4"/>
</dbReference>
<accession>A0A3M8HHC2</accession>
<dbReference type="InterPro" id="IPR038200">
    <property type="entry name" value="GW_dom_sf"/>
</dbReference>
<dbReference type="PROSITE" id="PS51781">
    <property type="entry name" value="SH3B"/>
    <property type="match status" value="1"/>
</dbReference>
<dbReference type="GO" id="GO:0004040">
    <property type="term" value="F:amidase activity"/>
    <property type="evidence" value="ECO:0007669"/>
    <property type="project" value="InterPro"/>
</dbReference>
<comment type="subcellular location">
    <subcellularLocation>
        <location evidence="1">Secreted</location>
    </subcellularLocation>
</comment>
<proteinExistence type="predicted"/>
<comment type="caution">
    <text evidence="8">The sequence shown here is derived from an EMBL/GenBank/DDBJ whole genome shotgun (WGS) entry which is preliminary data.</text>
</comment>
<evidence type="ECO:0000256" key="1">
    <source>
        <dbReference type="ARBA" id="ARBA00004613"/>
    </source>
</evidence>